<dbReference type="Proteomes" id="UP000295182">
    <property type="component" value="Unassembled WGS sequence"/>
</dbReference>
<keyword evidence="2" id="KW-1185">Reference proteome</keyword>
<proteinExistence type="predicted"/>
<evidence type="ECO:0000313" key="1">
    <source>
        <dbReference type="EMBL" id="TCP15953.1"/>
    </source>
</evidence>
<gene>
    <name evidence="1" type="ORF">EV674_12224</name>
</gene>
<dbReference type="PANTHER" id="PTHR37550:SF3">
    <property type="entry name" value="ANTITOXIN VAPB1"/>
    <property type="match status" value="1"/>
</dbReference>
<dbReference type="RefSeq" id="WP_119014364.1">
    <property type="nucleotide sequence ID" value="NZ_QXNC01000033.1"/>
</dbReference>
<dbReference type="Gene3D" id="2.10.260.10">
    <property type="match status" value="1"/>
</dbReference>
<dbReference type="PANTHER" id="PTHR37550">
    <property type="entry name" value="ANTITOXIN VAPB1"/>
    <property type="match status" value="1"/>
</dbReference>
<comment type="caution">
    <text evidence="1">The sequence shown here is derived from an EMBL/GenBank/DDBJ whole genome shotgun (WGS) entry which is preliminary data.</text>
</comment>
<evidence type="ECO:0000313" key="2">
    <source>
        <dbReference type="Proteomes" id="UP000295182"/>
    </source>
</evidence>
<organism evidence="1 2">
    <name type="scientific">Simplicispira metamorpha</name>
    <dbReference type="NCBI Taxonomy" id="80881"/>
    <lineage>
        <taxon>Bacteria</taxon>
        <taxon>Pseudomonadati</taxon>
        <taxon>Pseudomonadota</taxon>
        <taxon>Betaproteobacteria</taxon>
        <taxon>Burkholderiales</taxon>
        <taxon>Comamonadaceae</taxon>
        <taxon>Simplicispira</taxon>
    </lineage>
</organism>
<dbReference type="EMBL" id="SLXH01000022">
    <property type="protein sequence ID" value="TCP15953.1"/>
    <property type="molecule type" value="Genomic_DNA"/>
</dbReference>
<reference evidence="1 2" key="1">
    <citation type="submission" date="2019-03" db="EMBL/GenBank/DDBJ databases">
        <title>Genomic Encyclopedia of Type Strains, Phase IV (KMG-IV): sequencing the most valuable type-strain genomes for metagenomic binning, comparative biology and taxonomic classification.</title>
        <authorList>
            <person name="Goeker M."/>
        </authorList>
    </citation>
    <scope>NUCLEOTIDE SEQUENCE [LARGE SCALE GENOMIC DNA]</scope>
    <source>
        <strain evidence="1 2">DSM 1837</strain>
    </source>
</reference>
<dbReference type="NCBIfam" id="NF040493">
    <property type="entry name" value="TA_anti_VapB"/>
    <property type="match status" value="1"/>
</dbReference>
<name>A0A4R2N536_9BURK</name>
<protein>
    <submittedName>
        <fullName evidence="1">Antitoxin VapB</fullName>
    </submittedName>
</protein>
<dbReference type="InterPro" id="IPR047976">
    <property type="entry name" value="Anti_VapB2-like"/>
</dbReference>
<dbReference type="AlphaFoldDB" id="A0A4R2N536"/>
<sequence>MAIGTVLTNNHTQAVVLPLDVRLPEGVHKVEIRAKGNERIITPLGHTWDSFFIGASTVSDDFLNARASQDQDQEEREPI</sequence>
<dbReference type="InterPro" id="IPR051734">
    <property type="entry name" value="VapB_TA_antitoxins"/>
</dbReference>
<accession>A0A4R2N536</accession>
<dbReference type="OrthoDB" id="9810009at2"/>